<feature type="compositionally biased region" description="Basic and acidic residues" evidence="1">
    <location>
        <begin position="78"/>
        <end position="87"/>
    </location>
</feature>
<feature type="compositionally biased region" description="Basic and acidic residues" evidence="1">
    <location>
        <begin position="33"/>
        <end position="44"/>
    </location>
</feature>
<protein>
    <submittedName>
        <fullName evidence="2">Uncharacterized protein</fullName>
    </submittedName>
</protein>
<evidence type="ECO:0000313" key="3">
    <source>
        <dbReference type="Proteomes" id="UP001445076"/>
    </source>
</evidence>
<dbReference type="EMBL" id="JARKIK010000020">
    <property type="protein sequence ID" value="KAK8745219.1"/>
    <property type="molecule type" value="Genomic_DNA"/>
</dbReference>
<feature type="non-terminal residue" evidence="2">
    <location>
        <position position="1"/>
    </location>
</feature>
<comment type="caution">
    <text evidence="2">The sequence shown here is derived from an EMBL/GenBank/DDBJ whole genome shotgun (WGS) entry which is preliminary data.</text>
</comment>
<evidence type="ECO:0000313" key="2">
    <source>
        <dbReference type="EMBL" id="KAK8745219.1"/>
    </source>
</evidence>
<dbReference type="Proteomes" id="UP001445076">
    <property type="component" value="Unassembled WGS sequence"/>
</dbReference>
<dbReference type="AlphaFoldDB" id="A0AAW0XZQ9"/>
<feature type="region of interest" description="Disordered" evidence="1">
    <location>
        <begin position="1"/>
        <end position="44"/>
    </location>
</feature>
<feature type="non-terminal residue" evidence="2">
    <location>
        <position position="147"/>
    </location>
</feature>
<name>A0AAW0XZQ9_CHEQU</name>
<feature type="region of interest" description="Disordered" evidence="1">
    <location>
        <begin position="78"/>
        <end position="104"/>
    </location>
</feature>
<proteinExistence type="predicted"/>
<sequence length="147" mass="16946">SVMDSSNKYKCVPDNAAKRKREEENSLFPPSKKSNEGKMSRKSCCQDKKNETKIMYENLLSDLRTKLWITKCMPDNASKRKREEENLKFPPSKKSNEGKMNNKTCYQDKKNEVTLEVALEVALEVTLEVTLEVALEVTLEVTQPLRK</sequence>
<reference evidence="2 3" key="1">
    <citation type="journal article" date="2024" name="BMC Genomics">
        <title>Genome assembly of redclaw crayfish (Cherax quadricarinatus) provides insights into its immune adaptation and hypoxia tolerance.</title>
        <authorList>
            <person name="Liu Z."/>
            <person name="Zheng J."/>
            <person name="Li H."/>
            <person name="Fang K."/>
            <person name="Wang S."/>
            <person name="He J."/>
            <person name="Zhou D."/>
            <person name="Weng S."/>
            <person name="Chi M."/>
            <person name="Gu Z."/>
            <person name="He J."/>
            <person name="Li F."/>
            <person name="Wang M."/>
        </authorList>
    </citation>
    <scope>NUCLEOTIDE SEQUENCE [LARGE SCALE GENOMIC DNA]</scope>
    <source>
        <strain evidence="2">ZL_2023a</strain>
    </source>
</reference>
<keyword evidence="3" id="KW-1185">Reference proteome</keyword>
<evidence type="ECO:0000256" key="1">
    <source>
        <dbReference type="SAM" id="MobiDB-lite"/>
    </source>
</evidence>
<accession>A0AAW0XZQ9</accession>
<gene>
    <name evidence="2" type="ORF">OTU49_000518</name>
</gene>
<organism evidence="2 3">
    <name type="scientific">Cherax quadricarinatus</name>
    <name type="common">Australian red claw crayfish</name>
    <dbReference type="NCBI Taxonomy" id="27406"/>
    <lineage>
        <taxon>Eukaryota</taxon>
        <taxon>Metazoa</taxon>
        <taxon>Ecdysozoa</taxon>
        <taxon>Arthropoda</taxon>
        <taxon>Crustacea</taxon>
        <taxon>Multicrustacea</taxon>
        <taxon>Malacostraca</taxon>
        <taxon>Eumalacostraca</taxon>
        <taxon>Eucarida</taxon>
        <taxon>Decapoda</taxon>
        <taxon>Pleocyemata</taxon>
        <taxon>Astacidea</taxon>
        <taxon>Parastacoidea</taxon>
        <taxon>Parastacidae</taxon>
        <taxon>Cherax</taxon>
    </lineage>
</organism>